<comment type="caution">
    <text evidence="7">The sequence shown here is derived from an EMBL/GenBank/DDBJ whole genome shotgun (WGS) entry which is preliminary data.</text>
</comment>
<dbReference type="PRINTS" id="PR00010">
    <property type="entry name" value="EGFBLOOD"/>
</dbReference>
<feature type="disulfide bond" evidence="5">
    <location>
        <begin position="381"/>
        <end position="390"/>
    </location>
</feature>
<gene>
    <name evidence="7" type="ORF">KUTeg_003853</name>
</gene>
<feature type="disulfide bond" evidence="5">
    <location>
        <begin position="182"/>
        <end position="191"/>
    </location>
</feature>
<reference evidence="7 8" key="1">
    <citation type="submission" date="2022-12" db="EMBL/GenBank/DDBJ databases">
        <title>Chromosome-level genome of Tegillarca granosa.</title>
        <authorList>
            <person name="Kim J."/>
        </authorList>
    </citation>
    <scope>NUCLEOTIDE SEQUENCE [LARGE SCALE GENOMIC DNA]</scope>
    <source>
        <strain evidence="7">Teg-2019</strain>
        <tissue evidence="7">Adductor muscle</tissue>
    </source>
</reference>
<dbReference type="PROSITE" id="PS01187">
    <property type="entry name" value="EGF_CA"/>
    <property type="match status" value="3"/>
</dbReference>
<dbReference type="PANTHER" id="PTHR24049:SF30">
    <property type="match status" value="1"/>
</dbReference>
<dbReference type="PANTHER" id="PTHR24049">
    <property type="entry name" value="CRUMBS FAMILY MEMBER"/>
    <property type="match status" value="1"/>
</dbReference>
<feature type="domain" description="EGF-like" evidence="6">
    <location>
        <begin position="271"/>
        <end position="307"/>
    </location>
</feature>
<keyword evidence="4" id="KW-0325">Glycoprotein</keyword>
<evidence type="ECO:0000313" key="8">
    <source>
        <dbReference type="Proteomes" id="UP001217089"/>
    </source>
</evidence>
<feature type="disulfide bond" evidence="5">
    <location>
        <begin position="419"/>
        <end position="428"/>
    </location>
</feature>
<dbReference type="PROSITE" id="PS00010">
    <property type="entry name" value="ASX_HYDROXYL"/>
    <property type="match status" value="6"/>
</dbReference>
<comment type="caution">
    <text evidence="5">Lacks conserved residue(s) required for the propagation of feature annotation.</text>
</comment>
<feature type="disulfide bond" evidence="5">
    <location>
        <begin position="102"/>
        <end position="111"/>
    </location>
</feature>
<evidence type="ECO:0000259" key="6">
    <source>
        <dbReference type="PROSITE" id="PS50026"/>
    </source>
</evidence>
<dbReference type="Pfam" id="PF00008">
    <property type="entry name" value="EGF"/>
    <property type="match status" value="7"/>
</dbReference>
<feature type="disulfide bond" evidence="5">
    <location>
        <begin position="297"/>
        <end position="306"/>
    </location>
</feature>
<evidence type="ECO:0000256" key="3">
    <source>
        <dbReference type="ARBA" id="ARBA00023157"/>
    </source>
</evidence>
<dbReference type="InterPro" id="IPR000152">
    <property type="entry name" value="EGF-type_Asp/Asn_hydroxyl_site"/>
</dbReference>
<feature type="domain" description="EGF-like" evidence="6">
    <location>
        <begin position="114"/>
        <end position="152"/>
    </location>
</feature>
<feature type="domain" description="EGF-like" evidence="6">
    <location>
        <begin position="393"/>
        <end position="429"/>
    </location>
</feature>
<feature type="disulfide bond" evidence="5">
    <location>
        <begin position="362"/>
        <end position="379"/>
    </location>
</feature>
<keyword evidence="8" id="KW-1185">Reference proteome</keyword>
<dbReference type="SUPFAM" id="SSF57196">
    <property type="entry name" value="EGF/Laminin"/>
    <property type="match status" value="6"/>
</dbReference>
<dbReference type="Pfam" id="PF12661">
    <property type="entry name" value="hEGF"/>
    <property type="match status" value="1"/>
</dbReference>
<dbReference type="InterPro" id="IPR009030">
    <property type="entry name" value="Growth_fac_rcpt_cys_sf"/>
</dbReference>
<dbReference type="CDD" id="cd00054">
    <property type="entry name" value="EGF_CA"/>
    <property type="match status" value="5"/>
</dbReference>
<dbReference type="InterPro" id="IPR013032">
    <property type="entry name" value="EGF-like_CS"/>
</dbReference>
<evidence type="ECO:0000256" key="4">
    <source>
        <dbReference type="ARBA" id="ARBA00023180"/>
    </source>
</evidence>
<dbReference type="Pfam" id="PF07645">
    <property type="entry name" value="EGF_CA"/>
    <property type="match status" value="1"/>
</dbReference>
<keyword evidence="1 5" id="KW-0245">EGF-like domain</keyword>
<dbReference type="PROSITE" id="PS01186">
    <property type="entry name" value="EGF_2"/>
    <property type="match status" value="5"/>
</dbReference>
<keyword evidence="3 5" id="KW-1015">Disulfide bond</keyword>
<feature type="disulfide bond" evidence="5">
    <location>
        <begin position="219"/>
        <end position="228"/>
    </location>
</feature>
<protein>
    <recommendedName>
        <fullName evidence="6">EGF-like domain-containing protein</fullName>
    </recommendedName>
</protein>
<feature type="domain" description="EGF-like" evidence="6">
    <location>
        <begin position="353"/>
        <end position="391"/>
    </location>
</feature>
<dbReference type="InterPro" id="IPR001881">
    <property type="entry name" value="EGF-like_Ca-bd_dom"/>
</dbReference>
<evidence type="ECO:0000256" key="5">
    <source>
        <dbReference type="PROSITE-ProRule" id="PRU00076"/>
    </source>
</evidence>
<feature type="domain" description="EGF-like" evidence="6">
    <location>
        <begin position="155"/>
        <end position="192"/>
    </location>
</feature>
<dbReference type="InterPro" id="IPR049883">
    <property type="entry name" value="NOTCH1_EGF-like"/>
</dbReference>
<sequence length="457" mass="50393">MYITVLCVYITKYQKLINYNLFGSMVTLTQLNFSFLNICDAKTQICEIQPCLNGGSCLSIDNIRRKCKCAAGFTGRNYECQSSPCLNKGICKDTINGYNCDCPQEFTGSRCESPKNQCANQPCTNASGCYDDFVTGQPVCICKPGFTAAHYSCNLIDSCTKYRPCKNGGSCHNVEGGYHCSCLKGYSGSHCQHNTDECSNPCQNSAKCTDGLNSYQCSCLPGYKGKNCDEDINECQTGPCDPVGVSSCDNTVGSYRCSCKPGYSGSTCAENIDECSSNPCYHGGTCFDLINDFRCKCTDGWKGKRCETLVQYCTDVQNPCENNAKCVSLFNDYFCRCPTETSGYYGDGCHLQIDYSCSKNWCFNGGTCNNKDFGDRYSCTCPQGYTGVRCETNIDDCTGVTCPGGGICIDSIDSYLCRCPVGKFGSDCKEDVDNDFNRNWENQPRRMWRKESLPLKQ</sequence>
<feature type="disulfide bond" evidence="5">
    <location>
        <begin position="198"/>
        <end position="208"/>
    </location>
</feature>
<dbReference type="Proteomes" id="UP001217089">
    <property type="component" value="Unassembled WGS sequence"/>
</dbReference>
<dbReference type="SMART" id="SM00181">
    <property type="entry name" value="EGF"/>
    <property type="match status" value="10"/>
</dbReference>
<organism evidence="7 8">
    <name type="scientific">Tegillarca granosa</name>
    <name type="common">Malaysian cockle</name>
    <name type="synonym">Anadara granosa</name>
    <dbReference type="NCBI Taxonomy" id="220873"/>
    <lineage>
        <taxon>Eukaryota</taxon>
        <taxon>Metazoa</taxon>
        <taxon>Spiralia</taxon>
        <taxon>Lophotrochozoa</taxon>
        <taxon>Mollusca</taxon>
        <taxon>Bivalvia</taxon>
        <taxon>Autobranchia</taxon>
        <taxon>Pteriomorphia</taxon>
        <taxon>Arcoida</taxon>
        <taxon>Arcoidea</taxon>
        <taxon>Arcidae</taxon>
        <taxon>Tegillarca</taxon>
    </lineage>
</organism>
<accession>A0ABQ9FS35</accession>
<feature type="domain" description="EGF-like" evidence="6">
    <location>
        <begin position="76"/>
        <end position="112"/>
    </location>
</feature>
<evidence type="ECO:0000256" key="1">
    <source>
        <dbReference type="ARBA" id="ARBA00022536"/>
    </source>
</evidence>
<feature type="domain" description="EGF-like" evidence="6">
    <location>
        <begin position="194"/>
        <end position="229"/>
    </location>
</feature>
<feature type="domain" description="EGF-like" evidence="6">
    <location>
        <begin position="231"/>
        <end position="269"/>
    </location>
</feature>
<evidence type="ECO:0000256" key="2">
    <source>
        <dbReference type="ARBA" id="ARBA00022737"/>
    </source>
</evidence>
<dbReference type="SUPFAM" id="SSF57184">
    <property type="entry name" value="Growth factor receptor domain"/>
    <property type="match status" value="1"/>
</dbReference>
<feature type="disulfide bond" evidence="5">
    <location>
        <begin position="123"/>
        <end position="140"/>
    </location>
</feature>
<feature type="disulfide bond" evidence="5">
    <location>
        <begin position="259"/>
        <end position="268"/>
    </location>
</feature>
<dbReference type="SMART" id="SM00179">
    <property type="entry name" value="EGF_CA"/>
    <property type="match status" value="8"/>
</dbReference>
<dbReference type="EMBL" id="JARBDR010000214">
    <property type="protein sequence ID" value="KAJ8318762.1"/>
    <property type="molecule type" value="Genomic_DNA"/>
</dbReference>
<dbReference type="PROSITE" id="PS50026">
    <property type="entry name" value="EGF_3"/>
    <property type="match status" value="9"/>
</dbReference>
<feature type="domain" description="EGF-like" evidence="6">
    <location>
        <begin position="309"/>
        <end position="350"/>
    </location>
</feature>
<name>A0ABQ9FS35_TEGGR</name>
<feature type="disulfide bond" evidence="5">
    <location>
        <begin position="240"/>
        <end position="257"/>
    </location>
</feature>
<dbReference type="Gene3D" id="2.10.25.10">
    <property type="entry name" value="Laminin"/>
    <property type="match status" value="9"/>
</dbReference>
<proteinExistence type="predicted"/>
<dbReference type="InterPro" id="IPR000742">
    <property type="entry name" value="EGF"/>
</dbReference>
<dbReference type="PROSITE" id="PS00022">
    <property type="entry name" value="EGF_1"/>
    <property type="match status" value="7"/>
</dbReference>
<dbReference type="InterPro" id="IPR051022">
    <property type="entry name" value="Notch_Cell-Fate_Det"/>
</dbReference>
<dbReference type="InterPro" id="IPR018097">
    <property type="entry name" value="EGF_Ca-bd_CS"/>
</dbReference>
<evidence type="ECO:0000313" key="7">
    <source>
        <dbReference type="EMBL" id="KAJ8318762.1"/>
    </source>
</evidence>
<keyword evidence="2" id="KW-0677">Repeat</keyword>